<comment type="cofactor">
    <cofactor evidence="4">
        <name>Zn(2+)</name>
        <dbReference type="ChEBI" id="CHEBI:29105"/>
    </cofactor>
    <text evidence="4">Binds 1 zinc ion per subunit.</text>
</comment>
<name>A0AAJ1MM90_9SPIO</name>
<dbReference type="GO" id="GO:0046872">
    <property type="term" value="F:metal ion binding"/>
    <property type="evidence" value="ECO:0007669"/>
    <property type="project" value="UniProtKB-KW"/>
</dbReference>
<evidence type="ECO:0000256" key="3">
    <source>
        <dbReference type="ARBA" id="ARBA00022975"/>
    </source>
</evidence>
<feature type="binding site" evidence="4">
    <location>
        <position position="105"/>
    </location>
    <ligand>
        <name>Zn(2+)</name>
        <dbReference type="ChEBI" id="CHEBI:29105"/>
    </ligand>
</feature>
<evidence type="ECO:0000259" key="5">
    <source>
        <dbReference type="Pfam" id="PF01948"/>
    </source>
</evidence>
<keyword evidence="2 4" id="KW-0862">Zinc</keyword>
<dbReference type="SUPFAM" id="SSF54893">
    <property type="entry name" value="Aspartate carbamoyltransferase, Regulatory-chain, N-terminal domain"/>
    <property type="match status" value="1"/>
</dbReference>
<protein>
    <recommendedName>
        <fullName evidence="4">Aspartate carbamoyltransferase regulatory chain</fullName>
    </recommendedName>
</protein>
<dbReference type="InterPro" id="IPR036793">
    <property type="entry name" value="Asp_carbatrfase_reg_N_sf"/>
</dbReference>
<evidence type="ECO:0000313" key="7">
    <source>
        <dbReference type="EMBL" id="MDC7226445.1"/>
    </source>
</evidence>
<dbReference type="InterPro" id="IPR020545">
    <property type="entry name" value="Asp_carbamoyltransf_reg_N"/>
</dbReference>
<feature type="domain" description="Aspartate carbamoyltransferase regulatory subunit N-terminal" evidence="5">
    <location>
        <begin position="4"/>
        <end position="94"/>
    </location>
</feature>
<feature type="binding site" evidence="4">
    <location>
        <position position="110"/>
    </location>
    <ligand>
        <name>Zn(2+)</name>
        <dbReference type="ChEBI" id="CHEBI:29105"/>
    </ligand>
</feature>
<dbReference type="AlphaFoldDB" id="A0AAJ1MM90"/>
<dbReference type="Gene3D" id="2.30.30.20">
    <property type="entry name" value="Aspartate carbamoyltransferase regulatory subunit, C-terminal domain"/>
    <property type="match status" value="1"/>
</dbReference>
<dbReference type="Pfam" id="PF01948">
    <property type="entry name" value="PyrI"/>
    <property type="match status" value="1"/>
</dbReference>
<dbReference type="InterPro" id="IPR020542">
    <property type="entry name" value="Asp_carbamoyltrfase_reg_C"/>
</dbReference>
<organism evidence="7 8">
    <name type="scientific">Candidatus Thalassospirochaeta sargassi</name>
    <dbReference type="NCBI Taxonomy" id="3119039"/>
    <lineage>
        <taxon>Bacteria</taxon>
        <taxon>Pseudomonadati</taxon>
        <taxon>Spirochaetota</taxon>
        <taxon>Spirochaetia</taxon>
        <taxon>Spirochaetales</taxon>
        <taxon>Spirochaetaceae</taxon>
        <taxon>Candidatus Thalassospirochaeta</taxon>
    </lineage>
</organism>
<dbReference type="NCBIfam" id="TIGR00240">
    <property type="entry name" value="ATCase_reg"/>
    <property type="match status" value="1"/>
</dbReference>
<evidence type="ECO:0000256" key="2">
    <source>
        <dbReference type="ARBA" id="ARBA00022833"/>
    </source>
</evidence>
<dbReference type="GO" id="GO:0006221">
    <property type="term" value="P:pyrimidine nucleotide biosynthetic process"/>
    <property type="evidence" value="ECO:0007669"/>
    <property type="project" value="UniProtKB-UniRule"/>
</dbReference>
<dbReference type="GO" id="GO:0016740">
    <property type="term" value="F:transferase activity"/>
    <property type="evidence" value="ECO:0007669"/>
    <property type="project" value="UniProtKB-KW"/>
</dbReference>
<feature type="binding site" evidence="4">
    <location>
        <position position="139"/>
    </location>
    <ligand>
        <name>Zn(2+)</name>
        <dbReference type="ChEBI" id="CHEBI:29105"/>
    </ligand>
</feature>
<evidence type="ECO:0000256" key="4">
    <source>
        <dbReference type="HAMAP-Rule" id="MF_00002"/>
    </source>
</evidence>
<dbReference type="HAMAP" id="MF_00002">
    <property type="entry name" value="Asp_carb_tr_reg"/>
    <property type="match status" value="1"/>
</dbReference>
<dbReference type="InterPro" id="IPR036792">
    <property type="entry name" value="Asp_carbatrfase_reg_C_sf"/>
</dbReference>
<dbReference type="PANTHER" id="PTHR35805">
    <property type="entry name" value="ASPARTATE CARBAMOYLTRANSFERASE REGULATORY CHAIN"/>
    <property type="match status" value="1"/>
</dbReference>
<dbReference type="GO" id="GO:0006207">
    <property type="term" value="P:'de novo' pyrimidine nucleobase biosynthetic process"/>
    <property type="evidence" value="ECO:0007669"/>
    <property type="project" value="InterPro"/>
</dbReference>
<evidence type="ECO:0000256" key="1">
    <source>
        <dbReference type="ARBA" id="ARBA00022723"/>
    </source>
</evidence>
<dbReference type="Gene3D" id="3.30.70.140">
    <property type="entry name" value="Aspartate carbamoyltransferase regulatory subunit, N-terminal domain"/>
    <property type="match status" value="1"/>
</dbReference>
<comment type="function">
    <text evidence="4">Involved in allosteric regulation of aspartate carbamoyltransferase.</text>
</comment>
<reference evidence="7 8" key="1">
    <citation type="submission" date="2022-12" db="EMBL/GenBank/DDBJ databases">
        <title>Metagenome assembled genome from gulf of manar.</title>
        <authorList>
            <person name="Kohli P."/>
            <person name="Pk S."/>
            <person name="Venkata Ramana C."/>
            <person name="Sasikala C."/>
        </authorList>
    </citation>
    <scope>NUCLEOTIDE SEQUENCE [LARGE SCALE GENOMIC DNA]</scope>
    <source>
        <strain evidence="7">JB008</strain>
    </source>
</reference>
<feature type="domain" description="Aspartate carbamoyltransferase regulatory subunit C-terminal" evidence="6">
    <location>
        <begin position="98"/>
        <end position="143"/>
    </location>
</feature>
<dbReference type="SUPFAM" id="SSF57825">
    <property type="entry name" value="Aspartate carbamoyltransferase, Regulatory-chain, C-terminal domain"/>
    <property type="match status" value="1"/>
</dbReference>
<keyword evidence="1 4" id="KW-0479">Metal-binding</keyword>
<feature type="binding site" evidence="4">
    <location>
        <position position="136"/>
    </location>
    <ligand>
        <name>Zn(2+)</name>
        <dbReference type="ChEBI" id="CHEBI:29105"/>
    </ligand>
</feature>
<comment type="subunit">
    <text evidence="4">Contains catalytic and regulatory chains.</text>
</comment>
<comment type="caution">
    <text evidence="7">The sequence shown here is derived from an EMBL/GenBank/DDBJ whole genome shotgun (WGS) entry which is preliminary data.</text>
</comment>
<evidence type="ECO:0000259" key="6">
    <source>
        <dbReference type="Pfam" id="PF02748"/>
    </source>
</evidence>
<proteinExistence type="inferred from homology"/>
<dbReference type="Proteomes" id="UP001221217">
    <property type="component" value="Unassembled WGS sequence"/>
</dbReference>
<dbReference type="PANTHER" id="PTHR35805:SF1">
    <property type="entry name" value="ASPARTATE CARBAMOYLTRANSFERASE REGULATORY CHAIN"/>
    <property type="match status" value="1"/>
</dbReference>
<dbReference type="InterPro" id="IPR002801">
    <property type="entry name" value="Asp_carbamoylTrfase_reg"/>
</dbReference>
<dbReference type="EMBL" id="JAQQAL010000011">
    <property type="protein sequence ID" value="MDC7226445.1"/>
    <property type="molecule type" value="Genomic_DNA"/>
</dbReference>
<dbReference type="GO" id="GO:0009347">
    <property type="term" value="C:aspartate carbamoyltransferase complex"/>
    <property type="evidence" value="ECO:0007669"/>
    <property type="project" value="InterPro"/>
</dbReference>
<evidence type="ECO:0000313" key="8">
    <source>
        <dbReference type="Proteomes" id="UP001221217"/>
    </source>
</evidence>
<sequence>MKQLKVDAIKDGTVIDHIPGGKAVQVLKILGGGKEATVSIGMNLNSSKLGKKDIVKIENHELSADQVNRIAIIAPTASITIIRNYDVAEKRKVEIPGKIDNITHCPNPNCITNKEDIRTLFDRYRGADDDKTEFMCHYCERIYPADGLKIKVG</sequence>
<keyword evidence="3 4" id="KW-0665">Pyrimidine biosynthesis</keyword>
<accession>A0AAJ1MM90</accession>
<comment type="similarity">
    <text evidence="4">Belongs to the PyrI family.</text>
</comment>
<gene>
    <name evidence="4 7" type="primary">pyrI</name>
    <name evidence="7" type="ORF">PQJ61_06745</name>
</gene>
<dbReference type="Pfam" id="PF02748">
    <property type="entry name" value="PyrI_C"/>
    <property type="match status" value="1"/>
</dbReference>
<keyword evidence="7" id="KW-0808">Transferase</keyword>